<feature type="compositionally biased region" description="Polar residues" evidence="2">
    <location>
        <begin position="1"/>
        <end position="18"/>
    </location>
</feature>
<feature type="region of interest" description="Disordered" evidence="2">
    <location>
        <begin position="737"/>
        <end position="788"/>
    </location>
</feature>
<feature type="compositionally biased region" description="Polar residues" evidence="2">
    <location>
        <begin position="1736"/>
        <end position="1747"/>
    </location>
</feature>
<feature type="compositionally biased region" description="Basic and acidic residues" evidence="2">
    <location>
        <begin position="741"/>
        <end position="776"/>
    </location>
</feature>
<feature type="compositionally biased region" description="Low complexity" evidence="2">
    <location>
        <begin position="1907"/>
        <end position="1919"/>
    </location>
</feature>
<feature type="region of interest" description="Disordered" evidence="2">
    <location>
        <begin position="3209"/>
        <end position="3350"/>
    </location>
</feature>
<dbReference type="Pfam" id="PF24181">
    <property type="entry name" value="TPR_TTI1_C"/>
    <property type="match status" value="1"/>
</dbReference>
<dbReference type="PANTHER" id="PTHR36812:SF9">
    <property type="entry name" value="MYB-LIKE PROTEIN X ISOFORM X1"/>
    <property type="match status" value="1"/>
</dbReference>
<feature type="compositionally biased region" description="Basic and acidic residues" evidence="2">
    <location>
        <begin position="2631"/>
        <end position="2645"/>
    </location>
</feature>
<feature type="compositionally biased region" description="Basic and acidic residues" evidence="2">
    <location>
        <begin position="2080"/>
        <end position="2089"/>
    </location>
</feature>
<dbReference type="PANTHER" id="PTHR36812">
    <property type="entry name" value="NEUROFILAMENT TRIPLET M PROTEIN-LIKE PROTEIN"/>
    <property type="match status" value="1"/>
</dbReference>
<feature type="region of interest" description="Disordered" evidence="2">
    <location>
        <begin position="1625"/>
        <end position="1696"/>
    </location>
</feature>
<feature type="compositionally biased region" description="Basic and acidic residues" evidence="2">
    <location>
        <begin position="3333"/>
        <end position="3350"/>
    </location>
</feature>
<feature type="compositionally biased region" description="Low complexity" evidence="2">
    <location>
        <begin position="2094"/>
        <end position="2113"/>
    </location>
</feature>
<feature type="compositionally biased region" description="Basic and acidic residues" evidence="2">
    <location>
        <begin position="2608"/>
        <end position="2618"/>
    </location>
</feature>
<dbReference type="InterPro" id="IPR057567">
    <property type="entry name" value="TPR_TTI1_C"/>
</dbReference>
<keyword evidence="5" id="KW-1185">Reference proteome</keyword>
<feature type="compositionally biased region" description="Basic and acidic residues" evidence="2">
    <location>
        <begin position="1641"/>
        <end position="1662"/>
    </location>
</feature>
<feature type="compositionally biased region" description="Basic and acidic residues" evidence="2">
    <location>
        <begin position="3230"/>
        <end position="3269"/>
    </location>
</feature>
<feature type="region of interest" description="Disordered" evidence="2">
    <location>
        <begin position="1978"/>
        <end position="2113"/>
    </location>
</feature>
<name>A0A2C6K9V7_9APIC</name>
<feature type="region of interest" description="Disordered" evidence="2">
    <location>
        <begin position="1082"/>
        <end position="1101"/>
    </location>
</feature>
<feature type="compositionally biased region" description="Basic residues" evidence="2">
    <location>
        <begin position="2619"/>
        <end position="2630"/>
    </location>
</feature>
<feature type="compositionally biased region" description="Acidic residues" evidence="2">
    <location>
        <begin position="2719"/>
        <end position="2743"/>
    </location>
</feature>
<reference evidence="4 5" key="1">
    <citation type="journal article" date="2017" name="Int. J. Parasitol.">
        <title>The genome of the protozoan parasite Cystoisospora suis and a reverse vaccinology approach to identify vaccine candidates.</title>
        <authorList>
            <person name="Palmieri N."/>
            <person name="Shrestha A."/>
            <person name="Ruttkowski B."/>
            <person name="Beck T."/>
            <person name="Vogl C."/>
            <person name="Tomley F."/>
            <person name="Blake D.P."/>
            <person name="Joachim A."/>
        </authorList>
    </citation>
    <scope>NUCLEOTIDE SEQUENCE [LARGE SCALE GENOMIC DNA]</scope>
    <source>
        <strain evidence="4 5">Wien I</strain>
    </source>
</reference>
<feature type="compositionally biased region" description="Acidic residues" evidence="2">
    <location>
        <begin position="2685"/>
        <end position="2710"/>
    </location>
</feature>
<feature type="region of interest" description="Disordered" evidence="2">
    <location>
        <begin position="2599"/>
        <end position="2748"/>
    </location>
</feature>
<feature type="compositionally biased region" description="Basic and acidic residues" evidence="2">
    <location>
        <begin position="3281"/>
        <end position="3312"/>
    </location>
</feature>
<feature type="compositionally biased region" description="Acidic residues" evidence="2">
    <location>
        <begin position="2551"/>
        <end position="2561"/>
    </location>
</feature>
<feature type="compositionally biased region" description="Basic and acidic residues" evidence="2">
    <location>
        <begin position="1717"/>
        <end position="1734"/>
    </location>
</feature>
<feature type="compositionally biased region" description="Basic and acidic residues" evidence="2">
    <location>
        <begin position="1466"/>
        <end position="1480"/>
    </location>
</feature>
<dbReference type="OrthoDB" id="333107at2759"/>
<feature type="region of interest" description="Disordered" evidence="2">
    <location>
        <begin position="509"/>
        <end position="566"/>
    </location>
</feature>
<dbReference type="Proteomes" id="UP000221165">
    <property type="component" value="Unassembled WGS sequence"/>
</dbReference>
<dbReference type="RefSeq" id="XP_067923044.1">
    <property type="nucleotide sequence ID" value="XM_068064976.1"/>
</dbReference>
<feature type="domain" description="TTI1 C-terminal TPR" evidence="3">
    <location>
        <begin position="2769"/>
        <end position="2953"/>
    </location>
</feature>
<feature type="region of interest" description="Disordered" evidence="2">
    <location>
        <begin position="1902"/>
        <end position="1944"/>
    </location>
</feature>
<dbReference type="GeneID" id="94428187"/>
<keyword evidence="1" id="KW-0175">Coiled coil</keyword>
<feature type="compositionally biased region" description="Basic and acidic residues" evidence="2">
    <location>
        <begin position="2003"/>
        <end position="2033"/>
    </location>
</feature>
<accession>A0A2C6K9V7</accession>
<feature type="region of interest" description="Disordered" evidence="2">
    <location>
        <begin position="1717"/>
        <end position="1748"/>
    </location>
</feature>
<feature type="region of interest" description="Disordered" evidence="2">
    <location>
        <begin position="297"/>
        <end position="318"/>
    </location>
</feature>
<feature type="compositionally biased region" description="Basic and acidic residues" evidence="2">
    <location>
        <begin position="1408"/>
        <end position="1419"/>
    </location>
</feature>
<dbReference type="VEuPathDB" id="ToxoDB:CSUI_004792"/>
<feature type="compositionally biased region" description="Acidic residues" evidence="2">
    <location>
        <begin position="548"/>
        <end position="558"/>
    </location>
</feature>
<feature type="coiled-coil region" evidence="1">
    <location>
        <begin position="2770"/>
        <end position="2801"/>
    </location>
</feature>
<evidence type="ECO:0000256" key="1">
    <source>
        <dbReference type="SAM" id="Coils"/>
    </source>
</evidence>
<feature type="region of interest" description="Disordered" evidence="2">
    <location>
        <begin position="1808"/>
        <end position="1873"/>
    </location>
</feature>
<feature type="region of interest" description="Disordered" evidence="2">
    <location>
        <begin position="1184"/>
        <end position="1225"/>
    </location>
</feature>
<feature type="region of interest" description="Disordered" evidence="2">
    <location>
        <begin position="2507"/>
        <end position="2580"/>
    </location>
</feature>
<feature type="compositionally biased region" description="Basic and acidic residues" evidence="2">
    <location>
        <begin position="2048"/>
        <end position="2070"/>
    </location>
</feature>
<evidence type="ECO:0000313" key="5">
    <source>
        <dbReference type="Proteomes" id="UP000221165"/>
    </source>
</evidence>
<feature type="compositionally biased region" description="Basic and acidic residues" evidence="2">
    <location>
        <begin position="1082"/>
        <end position="1093"/>
    </location>
</feature>
<feature type="region of interest" description="Disordered" evidence="2">
    <location>
        <begin position="1405"/>
        <end position="1484"/>
    </location>
</feature>
<feature type="compositionally biased region" description="Low complexity" evidence="2">
    <location>
        <begin position="1810"/>
        <end position="1828"/>
    </location>
</feature>
<comment type="caution">
    <text evidence="4">The sequence shown here is derived from an EMBL/GenBank/DDBJ whole genome shotgun (WGS) entry which is preliminary data.</text>
</comment>
<feature type="compositionally biased region" description="Basic and acidic residues" evidence="2">
    <location>
        <begin position="2507"/>
        <end position="2550"/>
    </location>
</feature>
<feature type="compositionally biased region" description="Basic and acidic residues" evidence="2">
    <location>
        <begin position="1430"/>
        <end position="1444"/>
    </location>
</feature>
<feature type="region of interest" description="Disordered" evidence="2">
    <location>
        <begin position="1"/>
        <end position="45"/>
    </location>
</feature>
<protein>
    <recommendedName>
        <fullName evidence="3">TTI1 C-terminal TPR domain-containing protein</fullName>
    </recommendedName>
</protein>
<feature type="compositionally biased region" description="Basic and acidic residues" evidence="2">
    <location>
        <begin position="1831"/>
        <end position="1865"/>
    </location>
</feature>
<evidence type="ECO:0000259" key="3">
    <source>
        <dbReference type="Pfam" id="PF24181"/>
    </source>
</evidence>
<sequence length="3407" mass="387708">MQRSCIYTRGTTASSIRETTMPLAHEEQDGRSLSASPKKEEKEEEEAEEIFERKLILFISSTAQVIALGKRSISTKKKETESSLASSSSLSSSYFVLREAVGRAVSAGDDLCQVVRQLNEKVSSSASPAFHKNTAYRGQGVCTPEHGRQILPRQVLGCRTPVCEVKGTATEKTKKKTKEALIRDRKESLQNEKKKRILLAKKAAAAYLSMHEVSTHLVSIVEFHENQLKRGTKTPTSSPSSSLPSQENETCQLHISSLLAVRPLIEILLSTFSQILILCHAFHQLYRQRKKLHTHLSGSTSPSSIPSSSTPSSSSSSSSSPSSFLFFIFGGSLLPAVRFLSIHSLRESSGCLVEILRLLLLSFTFGWPLQLLAHCDQETSLSKLSKREAEEKEEKGQEEEESSFFLSQSLLVKCFLQPVPRAQGAIPCGVAIGISLHELLSLLIPLSLSSSSFATSSSFSRREYEAKESSQGGARIERQAILLALRCLYTVADVLDSSFFLLSTYDKKSLSSSSSSSSASSQGNKSLQDRKKDQKKGENERCHISIKEEEEEQEDEKEEDKRKLFSSSSPLEKDSVSLFLPRVRERESAFLSHCFWCMAILLHLYPGIASGLSRFLLSSSSLPCFFSWRKSDEGGKSRILAEAFLVLARWIEAVLGNASYFTTFFFSSSSSSPSPLTLSFLSSTSSSYSFSSESDILTSPSSSSSSSSSSSYLYGREKQYLEDLWMLGELKKGMHASKSSVYEDSRDGKDEVKESDEKNQKERETDSKGQEDVDKDKEEEEHLQEKKKERKETVFGFTLLQRLQEEQGRFFMREKIRRKKQKKEKNSLLELSLSPRSGDYPAHRQLREDVHMALYQTSKKIENLLQSSSSSLPLTDWQVRLGRLFLAGALLRRCRNLIVKVSSLSPSDRVSDFRAIFASVQLSVDVAVQALGDEKSFLRLKASEILLRPHLDMSMMKRKLSISIHESLRTPKDSLLSLMTTRFPSSVFMGSLASSSQAPDRLLSSLPSSSAPLADFQVISLLKRRFLSFLEDAACAAFSVGVCTAHRKITLRGNDNSSFSSSSSHASSSSFLSSLFRNPSKENRLKERRRSESGDVLSQGQKCPAEEDLYINPTERQNALQRSLSSVEGCLRIMAMGRLRQEGERDAKNLFSVLSIHLRDFYEYLSFFNTKEREPAGKEANRIAKANEQPVLFTTSDTQEREEEQEEKVPQRRPHCRREEREEEEDRRRVRHYSSRLFSCVCELPGLRGEGHEGGEDEEADDESESLLHLLLRQEFSLLQRRSYQADWLLPCNEILRSICQLGMFHPLTVMASMKHLGLYSGVILEQKKFNGRRDGDWGYSFDYGREEDGMRRNDGTAAYEVSVHSNRERQEGEETCRENALFLLPLSHLRILQEDVFATELTPQTSRWHDKKREREQTQKIINGRRRTDRREDPNEKEKKKLSSSDNGDESSHEHERNEEEYEEELVKSGKKTAKEEKKVKKRRRILSMTSCPGCEVYRRFQHSQRLCRCYSSCSSSSSSSSLCSSDLQENEEEEEADDLSLWRDEALEEQLIFPSLVGSGGNEALGRQVQSLIEALFAILPSSSRSDLFDLLLDRLLLSGVYTPSLHGKEDHDDQIFISTTSSLAPSSHSTHCQGSAKIETKEKASERGHASQEGGRKDACLLPRLRRKTERTHLSSPSSSLQREKHREQGGHRPVWMRRALASPMGFVGRGDWRERREEVQESEGIREEKSALLSSNSITPSSTCRDDREISSLFQLIQGGQQISSSLSTPLLNSFLLRTSLLFCVSAALKAALVRYAHQMGKIKTPSSSSSLSSSSSSPSLLPLRPIDGKNQDEDKPSYRHLRATEKTERRRDQEEKKEQEEDREEEEAFSPLFETCVYWYARASSSPSLRRKCEAGEEVRDTSATLSSSSTSLLRKVEEEEEEKKKKRREENANSSVVESFLFTQDQIERLLEILLDSRVWIAGDTEAEALAVVCAHEEEEEEDEGGGGHDDEEIEVEKEKTKEKDVSQRQEEEEKERDEKERGEARELSAVQGHIHARKERLRHEGKSEGQQQKEEEKKRKEKDDEGEEEEEGERIGEEDCGRPRHFSSGGSKTSRSGRNRASSLPSSSYSAFSLSLWSCYIQFYRVILLRCMGFAFSALRILGKERKDQRKEEEEEIDLVKRELPFVFFPLCRHLGSVHSPAVAASAYSALLSLHNALSIKQRNAFSHFVFSSASSSSSSSLFTSSSPIGCLLANHGDLLIDTLSFCIHHYHPRSSSSSFSAFSSLPSVYTPPSVSSLSVSSSVDPSFVRRGHPYESLSLVSSSPPSFSFYPSERLRFLIKGKSMTEADLGSLLTALVAFAPPSMLSSLSDLLGSLLQRQHEHRQRQLRRLLSNLGVSSFSFSSSLSLQPRFFKEEKKRRMGEREGEEDTTIMKAERERERRKMRYLSLLKEREEEEEEEEERYVPLWLLRVLAGLSFLLTKQITFDRIRKKDLRSRRRKRRAEDKSLFMENTYSIEHATEKGAKKVEEEEGEALKKGDRMKEGAQMKKDVNDVTTLEKRQERDGDEEEEEATEEEKRSPHGRVSRELTQQDSCIVLKKKLQQTFAHDRFDPPFAWMLDPEGLRKEKEKRHPLAAPGQHKRRKKEDQEKYRKANEEEKKKKKDMFGSAICEKDGKPLSHFLGQQARDTPGQDRNDRQEGEEEEDTISTESSDEDGEEACEDGGDMPLRYVDEDGDVGEEDDPIEEEEEDEEKEGEDEVKKNSELFDELIKIELENQSRGRSELETTQRLLTMWKEKISQEKEKERRRKEKKGKKQNRILRPRLGWAQLGKYGSLRLQATEILMRVRLLLHVDPRPAAGVYIHLTMLRCLYVLTTRKKELLPRIHEIWPSLLPSFSPSTPLPALVIALAIVRLMASSAGGFVRDRFSLDVFPPLLHRLQGYSQPSTLHDQERRSEQFKFEYACLSVLLVLSVPTPSFSSTFLLPLIGELTFCACFWLHKDAAPILVERATILLGRLNCIDPHVPLFITSNLLEISSLSLSANPPPSQKTPQPLPSPLLSGALLSSSHVHSSSASEASRTLSSTSSTLSSSSALSRNDVPLLLKSPLSSESEQGSFSVIDDSCERREGGMWPVVSRPAGMIETRGRYSFDQKTCSSSSSAFSKDCERLLRVVYLSTCTRNLISLDGWRRVACGVSFERFKRLKEEMERDQAWRFLHGLGLNTDDESEKEVKTEKEEEIEVYVHSSKREGDMRNDVQEEERRRMRGAKEEGEEKEEGKKDGDVAKEKKKKKEDDDEDKRRKEEEKRGDKIQELPRDPRVPQKMQEREHRRMRNLLAEGDRGKTTSCERLSSHQVHEKERQEKKNTWRSEWRRRKRLGWMYRPLQMIEYTGPLARAFLQWREDYLEEKNMRRWLDERREKSLSS</sequence>
<dbReference type="EMBL" id="MIGC01002274">
    <property type="protein sequence ID" value="PHJ21361.1"/>
    <property type="molecule type" value="Genomic_DNA"/>
</dbReference>
<proteinExistence type="predicted"/>
<feature type="compositionally biased region" description="Basic and acidic residues" evidence="2">
    <location>
        <begin position="1685"/>
        <end position="1694"/>
    </location>
</feature>
<evidence type="ECO:0000256" key="2">
    <source>
        <dbReference type="SAM" id="MobiDB-lite"/>
    </source>
</evidence>
<organism evidence="4 5">
    <name type="scientific">Cystoisospora suis</name>
    <dbReference type="NCBI Taxonomy" id="483139"/>
    <lineage>
        <taxon>Eukaryota</taxon>
        <taxon>Sar</taxon>
        <taxon>Alveolata</taxon>
        <taxon>Apicomplexa</taxon>
        <taxon>Conoidasida</taxon>
        <taxon>Coccidia</taxon>
        <taxon>Eucoccidiorida</taxon>
        <taxon>Eimeriorina</taxon>
        <taxon>Sarcocystidae</taxon>
        <taxon>Cystoisospora</taxon>
    </lineage>
</organism>
<gene>
    <name evidence="4" type="ORF">CSUI_004792</name>
</gene>
<evidence type="ECO:0000313" key="4">
    <source>
        <dbReference type="EMBL" id="PHJ21361.1"/>
    </source>
</evidence>
<feature type="compositionally biased region" description="Low complexity" evidence="2">
    <location>
        <begin position="510"/>
        <end position="521"/>
    </location>
</feature>
<feature type="compositionally biased region" description="Basic and acidic residues" evidence="2">
    <location>
        <begin position="527"/>
        <end position="547"/>
    </location>
</feature>
<feature type="compositionally biased region" description="Acidic residues" evidence="2">
    <location>
        <begin position="1983"/>
        <end position="2002"/>
    </location>
</feature>